<dbReference type="RefSeq" id="WP_207786554.1">
    <property type="nucleotide sequence ID" value="NZ_JACHVZ010000012.1"/>
</dbReference>
<protein>
    <recommendedName>
        <fullName evidence="4">Conjugative transfer protein TraD</fullName>
    </recommendedName>
</protein>
<reference evidence="2 3" key="1">
    <citation type="submission" date="2020-08" db="EMBL/GenBank/DDBJ databases">
        <title>Genomic Encyclopedia of Type Strains, Phase IV (KMG-V): Genome sequencing to study the core and pangenomes of soil and plant-associated prokaryotes.</title>
        <authorList>
            <person name="Whitman W."/>
        </authorList>
    </citation>
    <scope>NUCLEOTIDE SEQUENCE [LARGE SCALE GENOMIC DNA]</scope>
    <source>
        <strain evidence="2 3">SRMrh-85</strain>
    </source>
</reference>
<dbReference type="EMBL" id="JACHVZ010000012">
    <property type="protein sequence ID" value="MBB2929887.1"/>
    <property type="molecule type" value="Genomic_DNA"/>
</dbReference>
<accession>A0ABR6FR39</accession>
<evidence type="ECO:0000256" key="1">
    <source>
        <dbReference type="SAM" id="MobiDB-lite"/>
    </source>
</evidence>
<sequence>MKTDPMTRAAQLRAQAAQLEAKARVQQRKADAHRKIVLGALVIRAGLADLDQAALLGALLTVANVAAVPDRIERWRQAGEEALRASGKHADGYGGQGSRSDGVAARP</sequence>
<dbReference type="Proteomes" id="UP000533533">
    <property type="component" value="Unassembled WGS sequence"/>
</dbReference>
<dbReference type="Pfam" id="PF06412">
    <property type="entry name" value="TraD"/>
    <property type="match status" value="1"/>
</dbReference>
<evidence type="ECO:0008006" key="4">
    <source>
        <dbReference type="Google" id="ProtNLM"/>
    </source>
</evidence>
<name>A0ABR6FR39_9BURK</name>
<feature type="region of interest" description="Disordered" evidence="1">
    <location>
        <begin position="83"/>
        <end position="107"/>
    </location>
</feature>
<gene>
    <name evidence="2" type="ORF">FHX59_004335</name>
</gene>
<evidence type="ECO:0000313" key="2">
    <source>
        <dbReference type="EMBL" id="MBB2929887.1"/>
    </source>
</evidence>
<evidence type="ECO:0000313" key="3">
    <source>
        <dbReference type="Proteomes" id="UP000533533"/>
    </source>
</evidence>
<proteinExistence type="predicted"/>
<comment type="caution">
    <text evidence="2">The sequence shown here is derived from an EMBL/GenBank/DDBJ whole genome shotgun (WGS) entry which is preliminary data.</text>
</comment>
<keyword evidence="3" id="KW-1185">Reference proteome</keyword>
<organism evidence="2 3">
    <name type="scientific">Paraburkholderia silvatlantica</name>
    <dbReference type="NCBI Taxonomy" id="321895"/>
    <lineage>
        <taxon>Bacteria</taxon>
        <taxon>Pseudomonadati</taxon>
        <taxon>Pseudomonadota</taxon>
        <taxon>Betaproteobacteria</taxon>
        <taxon>Burkholderiales</taxon>
        <taxon>Burkholderiaceae</taxon>
        <taxon>Paraburkholderia</taxon>
    </lineage>
</organism>
<dbReference type="InterPro" id="IPR009444">
    <property type="entry name" value="Conjugal_tfr_TraD_a-type"/>
</dbReference>